<keyword evidence="4" id="KW-1185">Reference proteome</keyword>
<feature type="signal peptide" evidence="2">
    <location>
        <begin position="1"/>
        <end position="21"/>
    </location>
</feature>
<protein>
    <submittedName>
        <fullName evidence="3">Tail fiber protein</fullName>
    </submittedName>
</protein>
<reference evidence="4" key="1">
    <citation type="journal article" date="2019" name="Int. J. Syst. Evol. Microbiol.">
        <title>The Global Catalogue of Microorganisms (GCM) 10K type strain sequencing project: providing services to taxonomists for standard genome sequencing and annotation.</title>
        <authorList>
            <consortium name="The Broad Institute Genomics Platform"/>
            <consortium name="The Broad Institute Genome Sequencing Center for Infectious Disease"/>
            <person name="Wu L."/>
            <person name="Ma J."/>
        </authorList>
    </citation>
    <scope>NUCLEOTIDE SEQUENCE [LARGE SCALE GENOMIC DNA]</scope>
    <source>
        <strain evidence="4">CGMCC 1.15180</strain>
    </source>
</reference>
<evidence type="ECO:0000313" key="4">
    <source>
        <dbReference type="Proteomes" id="UP001597361"/>
    </source>
</evidence>
<dbReference type="Pfam" id="PF03903">
    <property type="entry name" value="Phage_T4_gp36"/>
    <property type="match status" value="1"/>
</dbReference>
<keyword evidence="2" id="KW-0732">Signal</keyword>
<evidence type="ECO:0000256" key="2">
    <source>
        <dbReference type="SAM" id="SignalP"/>
    </source>
</evidence>
<evidence type="ECO:0000313" key="3">
    <source>
        <dbReference type="EMBL" id="MFD2037544.1"/>
    </source>
</evidence>
<feature type="chain" id="PRO_5047148235" evidence="2">
    <location>
        <begin position="22"/>
        <end position="333"/>
    </location>
</feature>
<dbReference type="RefSeq" id="WP_376889512.1">
    <property type="nucleotide sequence ID" value="NZ_JBHUHR010000050.1"/>
</dbReference>
<feature type="coiled-coil region" evidence="1">
    <location>
        <begin position="267"/>
        <end position="333"/>
    </location>
</feature>
<proteinExistence type="predicted"/>
<dbReference type="Proteomes" id="UP001597361">
    <property type="component" value="Unassembled WGS sequence"/>
</dbReference>
<comment type="caution">
    <text evidence="3">The sequence shown here is derived from an EMBL/GenBank/DDBJ whole genome shotgun (WGS) entry which is preliminary data.</text>
</comment>
<dbReference type="InterPro" id="IPR005601">
    <property type="entry name" value="Tail_fibre_p36"/>
</dbReference>
<evidence type="ECO:0000256" key="1">
    <source>
        <dbReference type="SAM" id="Coils"/>
    </source>
</evidence>
<name>A0ABW4VTK0_9BACT</name>
<organism evidence="3 4">
    <name type="scientific">Belliella marina</name>
    <dbReference type="NCBI Taxonomy" id="1644146"/>
    <lineage>
        <taxon>Bacteria</taxon>
        <taxon>Pseudomonadati</taxon>
        <taxon>Bacteroidota</taxon>
        <taxon>Cytophagia</taxon>
        <taxon>Cytophagales</taxon>
        <taxon>Cyclobacteriaceae</taxon>
        <taxon>Belliella</taxon>
    </lineage>
</organism>
<keyword evidence="1" id="KW-0175">Coiled coil</keyword>
<sequence>MKKSLVLISILGFTAFSYLYGQSNTFPASGNVGIGTTSPNGRLHVKGNTLFERDDNGGRNHLLIHSTSGGVFLTSDDPGVNQKDLYIRASPTGNGQVNRNIRFQTGKNASGDFINRMIIRGNGNVGIGITEPSTALHVKGTVMAEGMFYIRSDDGNSAGYIGTTGESESSNGVRINSSRGGGKIVFNTIGGNTSEKMRITNTGNVGIGTTVPTHKLEVNGTIRAKEVKLEATNWPDYVFEKGYELMPLDELKFFIGENGHLPGLKSAKEYEEEGVNMLELNQKLLEKVEELLLYTIKQQQFIEMEQKTNKQQSEQLEKLLESVDELKKRINNM</sequence>
<gene>
    <name evidence="3" type="ORF">ACFSKL_22310</name>
</gene>
<dbReference type="EMBL" id="JBHUHR010000050">
    <property type="protein sequence ID" value="MFD2037544.1"/>
    <property type="molecule type" value="Genomic_DNA"/>
</dbReference>
<accession>A0ABW4VTK0</accession>